<evidence type="ECO:0000313" key="7">
    <source>
        <dbReference type="EMBL" id="QIM16195.1"/>
    </source>
</evidence>
<dbReference type="PANTHER" id="PTHR30055">
    <property type="entry name" value="HTH-TYPE TRANSCRIPTIONAL REGULATOR RUTR"/>
    <property type="match status" value="1"/>
</dbReference>
<keyword evidence="3 5" id="KW-0238">DNA-binding</keyword>
<dbReference type="GO" id="GO:0003700">
    <property type="term" value="F:DNA-binding transcription factor activity"/>
    <property type="evidence" value="ECO:0007669"/>
    <property type="project" value="TreeGrafter"/>
</dbReference>
<keyword evidence="8" id="KW-1185">Reference proteome</keyword>
<evidence type="ECO:0000256" key="5">
    <source>
        <dbReference type="PROSITE-ProRule" id="PRU00335"/>
    </source>
</evidence>
<evidence type="ECO:0000256" key="3">
    <source>
        <dbReference type="ARBA" id="ARBA00023125"/>
    </source>
</evidence>
<dbReference type="Pfam" id="PF13977">
    <property type="entry name" value="TetR_C_6"/>
    <property type="match status" value="1"/>
</dbReference>
<gene>
    <name evidence="7" type="ORF">G7067_06800</name>
</gene>
<dbReference type="InterPro" id="IPR001647">
    <property type="entry name" value="HTH_TetR"/>
</dbReference>
<dbReference type="GO" id="GO:0000976">
    <property type="term" value="F:transcription cis-regulatory region binding"/>
    <property type="evidence" value="ECO:0007669"/>
    <property type="project" value="TreeGrafter"/>
</dbReference>
<dbReference type="InterPro" id="IPR050109">
    <property type="entry name" value="HTH-type_TetR-like_transc_reg"/>
</dbReference>
<evidence type="ECO:0000256" key="2">
    <source>
        <dbReference type="ARBA" id="ARBA00023015"/>
    </source>
</evidence>
<dbReference type="PANTHER" id="PTHR30055:SF234">
    <property type="entry name" value="HTH-TYPE TRANSCRIPTIONAL REGULATOR BETI"/>
    <property type="match status" value="1"/>
</dbReference>
<dbReference type="KEGG" id="lins:G7067_06800"/>
<dbReference type="SUPFAM" id="SSF46689">
    <property type="entry name" value="Homeodomain-like"/>
    <property type="match status" value="1"/>
</dbReference>
<proteinExistence type="predicted"/>
<keyword evidence="1" id="KW-0678">Repressor</keyword>
<evidence type="ECO:0000313" key="8">
    <source>
        <dbReference type="Proteomes" id="UP000501387"/>
    </source>
</evidence>
<keyword evidence="4" id="KW-0804">Transcription</keyword>
<dbReference type="Pfam" id="PF00440">
    <property type="entry name" value="TetR_N"/>
    <property type="match status" value="1"/>
</dbReference>
<dbReference type="Gene3D" id="1.10.357.10">
    <property type="entry name" value="Tetracycline Repressor, domain 2"/>
    <property type="match status" value="1"/>
</dbReference>
<dbReference type="RefSeq" id="WP_166322977.1">
    <property type="nucleotide sequence ID" value="NZ_CP049934.1"/>
</dbReference>
<dbReference type="AlphaFoldDB" id="A0A6G8FIJ8"/>
<accession>A0A6G8FIJ8</accession>
<dbReference type="PROSITE" id="PS50977">
    <property type="entry name" value="HTH_TETR_2"/>
    <property type="match status" value="1"/>
</dbReference>
<protein>
    <submittedName>
        <fullName evidence="7">TetR/AcrR family transcriptional regulator</fullName>
    </submittedName>
</protein>
<dbReference type="InterPro" id="IPR039538">
    <property type="entry name" value="BetI_C"/>
</dbReference>
<sequence length="199" mass="21563">MAQIVDHEERRGAIIAAATELILSGGFGAATMRTIAARAGYANGALKYYFPGGKSEIIAAIFTNTLREIESMAGTQNTGNTSQDLRHYLRSWFPRSVEELPSGRLLIELWGHSLTDESLRELYSAHLAHWGAQIAAQIEAAHAVGAVLAAPPFEDMASEYISFTMGTAVMNLMFPDGSHLSDIEHYLDGVLLRLGTPDA</sequence>
<feature type="domain" description="HTH tetR-type" evidence="6">
    <location>
        <begin position="8"/>
        <end position="68"/>
    </location>
</feature>
<name>A0A6G8FIJ8_9MICO</name>
<keyword evidence="2" id="KW-0805">Transcription regulation</keyword>
<dbReference type="Proteomes" id="UP000501387">
    <property type="component" value="Chromosome"/>
</dbReference>
<dbReference type="InterPro" id="IPR036271">
    <property type="entry name" value="Tet_transcr_reg_TetR-rel_C_sf"/>
</dbReference>
<evidence type="ECO:0000259" key="6">
    <source>
        <dbReference type="PROSITE" id="PS50977"/>
    </source>
</evidence>
<organism evidence="7 8">
    <name type="scientific">Leucobacter insecticola</name>
    <dbReference type="NCBI Taxonomy" id="2714934"/>
    <lineage>
        <taxon>Bacteria</taxon>
        <taxon>Bacillati</taxon>
        <taxon>Actinomycetota</taxon>
        <taxon>Actinomycetes</taxon>
        <taxon>Micrococcales</taxon>
        <taxon>Microbacteriaceae</taxon>
        <taxon>Leucobacter</taxon>
    </lineage>
</organism>
<dbReference type="InterPro" id="IPR009057">
    <property type="entry name" value="Homeodomain-like_sf"/>
</dbReference>
<reference evidence="7 8" key="1">
    <citation type="submission" date="2020-03" db="EMBL/GenBank/DDBJ databases">
        <title>Leucobacter sp. nov., isolated from beetles.</title>
        <authorList>
            <person name="Hyun D.-W."/>
            <person name="Bae J.-W."/>
        </authorList>
    </citation>
    <scope>NUCLEOTIDE SEQUENCE [LARGE SCALE GENOMIC DNA]</scope>
    <source>
        <strain evidence="7 8">HDW9B</strain>
    </source>
</reference>
<dbReference type="SUPFAM" id="SSF48498">
    <property type="entry name" value="Tetracyclin repressor-like, C-terminal domain"/>
    <property type="match status" value="1"/>
</dbReference>
<evidence type="ECO:0000256" key="4">
    <source>
        <dbReference type="ARBA" id="ARBA00023163"/>
    </source>
</evidence>
<dbReference type="EMBL" id="CP049934">
    <property type="protein sequence ID" value="QIM16195.1"/>
    <property type="molecule type" value="Genomic_DNA"/>
</dbReference>
<evidence type="ECO:0000256" key="1">
    <source>
        <dbReference type="ARBA" id="ARBA00022491"/>
    </source>
</evidence>
<feature type="DNA-binding region" description="H-T-H motif" evidence="5">
    <location>
        <begin position="31"/>
        <end position="50"/>
    </location>
</feature>